<dbReference type="EMBL" id="PDYG01000109">
    <property type="protein sequence ID" value="PHU36890.1"/>
    <property type="molecule type" value="Genomic_DNA"/>
</dbReference>
<sequence length="181" mass="21099">MNISIIKCRRKTVCIRVNPDLTVTVRAPYRATKREIARILKEKEPWILKQIAVMKANQPPALSEIELKQLRERAHTVIPERVAFFAEQMGITYERISIRKQRTRWGSCSSKGNLNFNCLLLLTPPEVLDYVVVHELCHRIEMNHSKAFWMEVENVLPDYRVAKDWLKKEGAVVMRQGNCAQ</sequence>
<reference evidence="2 3" key="1">
    <citation type="submission" date="2017-10" db="EMBL/GenBank/DDBJ databases">
        <title>Resolving the taxonomy of Roseburia spp., Eubacterium rectale and Agathobacter spp. through phylogenomic analysis.</title>
        <authorList>
            <person name="Sheridan P.O."/>
            <person name="Walker A.W."/>
            <person name="Duncan S.H."/>
            <person name="Scott K.P."/>
            <person name="Toole P.W.O."/>
            <person name="Luis P."/>
            <person name="Flint H.J."/>
        </authorList>
    </citation>
    <scope>NUCLEOTIDE SEQUENCE [LARGE SCALE GENOMIC DNA]</scope>
    <source>
        <strain evidence="2 3">JK623</strain>
    </source>
</reference>
<dbReference type="GO" id="GO:0016787">
    <property type="term" value="F:hydrolase activity"/>
    <property type="evidence" value="ECO:0007669"/>
    <property type="project" value="UniProtKB-KW"/>
</dbReference>
<name>A0A2G3E166_9FIRM</name>
<feature type="domain" description="YgjP-like metallopeptidase" evidence="1">
    <location>
        <begin position="69"/>
        <end position="168"/>
    </location>
</feature>
<dbReference type="PANTHER" id="PTHR30399:SF1">
    <property type="entry name" value="UTP PYROPHOSPHATASE"/>
    <property type="match status" value="1"/>
</dbReference>
<dbReference type="Proteomes" id="UP000224563">
    <property type="component" value="Unassembled WGS sequence"/>
</dbReference>
<accession>A0A2G3E166</accession>
<dbReference type="PANTHER" id="PTHR30399">
    <property type="entry name" value="UNCHARACTERIZED PROTEIN YGJP"/>
    <property type="match status" value="1"/>
</dbReference>
<feature type="domain" description="YgjP-like metallopeptidase" evidence="1">
    <location>
        <begin position="11"/>
        <end position="63"/>
    </location>
</feature>
<gene>
    <name evidence="2" type="ORF">CSX02_10815</name>
</gene>
<protein>
    <submittedName>
        <fullName evidence="2">Metal-dependent hydrolase</fullName>
    </submittedName>
</protein>
<dbReference type="RefSeq" id="WP_099386690.1">
    <property type="nucleotide sequence ID" value="NZ_JANSWH010000037.1"/>
</dbReference>
<evidence type="ECO:0000313" key="2">
    <source>
        <dbReference type="EMBL" id="PHU36890.1"/>
    </source>
</evidence>
<dbReference type="Pfam" id="PF01863">
    <property type="entry name" value="YgjP-like"/>
    <property type="match status" value="2"/>
</dbReference>
<dbReference type="AlphaFoldDB" id="A0A2G3E166"/>
<comment type="caution">
    <text evidence="2">The sequence shown here is derived from an EMBL/GenBank/DDBJ whole genome shotgun (WGS) entry which is preliminary data.</text>
</comment>
<dbReference type="InterPro" id="IPR002725">
    <property type="entry name" value="YgjP-like_metallopeptidase"/>
</dbReference>
<keyword evidence="3" id="KW-1185">Reference proteome</keyword>
<evidence type="ECO:0000313" key="3">
    <source>
        <dbReference type="Proteomes" id="UP000224563"/>
    </source>
</evidence>
<dbReference type="CDD" id="cd07344">
    <property type="entry name" value="M48_yhfN_like"/>
    <property type="match status" value="1"/>
</dbReference>
<dbReference type="Gene3D" id="3.30.2010.10">
    <property type="entry name" value="Metalloproteases ('zincins'), catalytic domain"/>
    <property type="match status" value="1"/>
</dbReference>
<evidence type="ECO:0000259" key="1">
    <source>
        <dbReference type="Pfam" id="PF01863"/>
    </source>
</evidence>
<dbReference type="InterPro" id="IPR053136">
    <property type="entry name" value="UTP_pyrophosphatase-like"/>
</dbReference>
<proteinExistence type="predicted"/>
<reference evidence="2 3" key="2">
    <citation type="submission" date="2017-10" db="EMBL/GenBank/DDBJ databases">
        <authorList>
            <person name="Banno H."/>
            <person name="Chua N.-H."/>
        </authorList>
    </citation>
    <scope>NUCLEOTIDE SEQUENCE [LARGE SCALE GENOMIC DNA]</scope>
    <source>
        <strain evidence="2 3">JK623</strain>
    </source>
</reference>
<keyword evidence="2" id="KW-0378">Hydrolase</keyword>
<organism evidence="2 3">
    <name type="scientific">Agathobacter ruminis</name>
    <dbReference type="NCBI Taxonomy" id="1712665"/>
    <lineage>
        <taxon>Bacteria</taxon>
        <taxon>Bacillati</taxon>
        <taxon>Bacillota</taxon>
        <taxon>Clostridia</taxon>
        <taxon>Lachnospirales</taxon>
        <taxon>Lachnospiraceae</taxon>
        <taxon>Agathobacter</taxon>
    </lineage>
</organism>